<dbReference type="InterPro" id="IPR036097">
    <property type="entry name" value="HisK_dim/P_sf"/>
</dbReference>
<comment type="catalytic activity">
    <reaction evidence="1">
        <text>ATP + protein L-histidine = ADP + protein N-phospho-L-histidine.</text>
        <dbReference type="EC" id="2.7.13.3"/>
    </reaction>
</comment>
<evidence type="ECO:0000313" key="8">
    <source>
        <dbReference type="EMBL" id="GHO83438.1"/>
    </source>
</evidence>
<dbReference type="SUPFAM" id="SSF55874">
    <property type="entry name" value="ATPase domain of HSP90 chaperone/DNA topoisomerase II/histidine kinase"/>
    <property type="match status" value="1"/>
</dbReference>
<keyword evidence="3" id="KW-0597">Phosphoprotein</keyword>
<evidence type="ECO:0000256" key="4">
    <source>
        <dbReference type="ARBA" id="ARBA00022679"/>
    </source>
</evidence>
<proteinExistence type="predicted"/>
<dbReference type="SMART" id="SM00387">
    <property type="entry name" value="HATPase_c"/>
    <property type="match status" value="1"/>
</dbReference>
<comment type="caution">
    <text evidence="8">The sequence shown here is derived from an EMBL/GenBank/DDBJ whole genome shotgun (WGS) entry which is preliminary data.</text>
</comment>
<dbReference type="PROSITE" id="PS50109">
    <property type="entry name" value="HIS_KIN"/>
    <property type="match status" value="1"/>
</dbReference>
<sequence length="389" mass="42734">MCDIAIQTDSVWRLVRPPGYQTDKKPVHILIAPLKRPGGIVGIIVCTTTDADAFGPGEGQLLSQFLPMLARQVEQALQHLCIVQPYQLDTNPTDASSTLSLLEMDRPEGKLSEQDALLSMIGHDFRAPLSVIKGYIGLLQTYGFTEEDKEAADAISLESQRRYLLSVMEQVQHLEVLVDDLLDLARMQSGHTTLRPGPLDLVPLCQRLARQMQDRVALQETAQFTIQCLSDAELPAAWADEHRVRQILENLLENAIKYSPEGGLIEILVYSNCVFPLADYLLLEDHALITKAEIPQLCITVRDHGIGIPSWQQSVVFEPFLRLPQPAARQISGVGLGLYIVRKLVEAMDGTIALQSNEGQGTTITLTLPVATTAASITGAISTTDKVLL</sequence>
<dbReference type="InterPro" id="IPR004358">
    <property type="entry name" value="Sig_transdc_His_kin-like_C"/>
</dbReference>
<name>A0ABQ3VCP5_9CHLR</name>
<dbReference type="EC" id="2.7.13.3" evidence="2"/>
<dbReference type="InterPro" id="IPR005467">
    <property type="entry name" value="His_kinase_dom"/>
</dbReference>
<dbReference type="InterPro" id="IPR036890">
    <property type="entry name" value="HATPase_C_sf"/>
</dbReference>
<dbReference type="Gene3D" id="1.10.287.130">
    <property type="match status" value="1"/>
</dbReference>
<dbReference type="Gene3D" id="3.30.565.10">
    <property type="entry name" value="Histidine kinase-like ATPase, C-terminal domain"/>
    <property type="match status" value="1"/>
</dbReference>
<dbReference type="CDD" id="cd00082">
    <property type="entry name" value="HisKA"/>
    <property type="match status" value="1"/>
</dbReference>
<reference evidence="8 9" key="1">
    <citation type="journal article" date="2021" name="Int. J. Syst. Evol. Microbiol.">
        <title>Reticulibacter mediterranei gen. nov., sp. nov., within the new family Reticulibacteraceae fam. nov., and Ktedonospora formicarum gen. nov., sp. nov., Ktedonobacter robiniae sp. nov., Dictyobacter formicarum sp. nov. and Dictyobacter arantiisoli sp. nov., belonging to the class Ktedonobacteria.</title>
        <authorList>
            <person name="Yabe S."/>
            <person name="Zheng Y."/>
            <person name="Wang C.M."/>
            <person name="Sakai Y."/>
            <person name="Abe K."/>
            <person name="Yokota A."/>
            <person name="Donadio S."/>
            <person name="Cavaletti L."/>
            <person name="Monciardini P."/>
        </authorList>
    </citation>
    <scope>NUCLEOTIDE SEQUENCE [LARGE SCALE GENOMIC DNA]</scope>
    <source>
        <strain evidence="8 9">SOSP1-9</strain>
    </source>
</reference>
<protein>
    <recommendedName>
        <fullName evidence="2">histidine kinase</fullName>
        <ecNumber evidence="2">2.7.13.3</ecNumber>
    </recommendedName>
</protein>
<evidence type="ECO:0000313" key="9">
    <source>
        <dbReference type="Proteomes" id="UP000635565"/>
    </source>
</evidence>
<evidence type="ECO:0000256" key="5">
    <source>
        <dbReference type="ARBA" id="ARBA00022777"/>
    </source>
</evidence>
<gene>
    <name evidence="8" type="ORF">KSZ_14440</name>
</gene>
<dbReference type="PRINTS" id="PR00344">
    <property type="entry name" value="BCTRLSENSOR"/>
</dbReference>
<dbReference type="Proteomes" id="UP000635565">
    <property type="component" value="Unassembled WGS sequence"/>
</dbReference>
<evidence type="ECO:0000259" key="7">
    <source>
        <dbReference type="PROSITE" id="PS50109"/>
    </source>
</evidence>
<feature type="domain" description="Histidine kinase" evidence="7">
    <location>
        <begin position="120"/>
        <end position="372"/>
    </location>
</feature>
<keyword evidence="5" id="KW-0418">Kinase</keyword>
<dbReference type="Pfam" id="PF02518">
    <property type="entry name" value="HATPase_c"/>
    <property type="match status" value="1"/>
</dbReference>
<evidence type="ECO:0000256" key="3">
    <source>
        <dbReference type="ARBA" id="ARBA00022553"/>
    </source>
</evidence>
<dbReference type="PANTHER" id="PTHR43711">
    <property type="entry name" value="TWO-COMPONENT HISTIDINE KINASE"/>
    <property type="match status" value="1"/>
</dbReference>
<evidence type="ECO:0000256" key="1">
    <source>
        <dbReference type="ARBA" id="ARBA00000085"/>
    </source>
</evidence>
<accession>A0ABQ3VCP5</accession>
<dbReference type="InterPro" id="IPR050736">
    <property type="entry name" value="Sensor_HK_Regulatory"/>
</dbReference>
<dbReference type="InterPro" id="IPR003594">
    <property type="entry name" value="HATPase_dom"/>
</dbReference>
<organism evidence="8 9">
    <name type="scientific">Dictyobacter formicarum</name>
    <dbReference type="NCBI Taxonomy" id="2778368"/>
    <lineage>
        <taxon>Bacteria</taxon>
        <taxon>Bacillati</taxon>
        <taxon>Chloroflexota</taxon>
        <taxon>Ktedonobacteria</taxon>
        <taxon>Ktedonobacterales</taxon>
        <taxon>Dictyobacteraceae</taxon>
        <taxon>Dictyobacter</taxon>
    </lineage>
</organism>
<dbReference type="SUPFAM" id="SSF47384">
    <property type="entry name" value="Homodimeric domain of signal transducing histidine kinase"/>
    <property type="match status" value="1"/>
</dbReference>
<evidence type="ECO:0000256" key="6">
    <source>
        <dbReference type="ARBA" id="ARBA00023012"/>
    </source>
</evidence>
<keyword evidence="6" id="KW-0902">Two-component regulatory system</keyword>
<dbReference type="EMBL" id="BNJJ01000003">
    <property type="protein sequence ID" value="GHO83438.1"/>
    <property type="molecule type" value="Genomic_DNA"/>
</dbReference>
<dbReference type="InterPro" id="IPR003661">
    <property type="entry name" value="HisK_dim/P_dom"/>
</dbReference>
<dbReference type="SMART" id="SM00388">
    <property type="entry name" value="HisKA"/>
    <property type="match status" value="1"/>
</dbReference>
<dbReference type="PANTHER" id="PTHR43711:SF1">
    <property type="entry name" value="HISTIDINE KINASE 1"/>
    <property type="match status" value="1"/>
</dbReference>
<dbReference type="Pfam" id="PF00512">
    <property type="entry name" value="HisKA"/>
    <property type="match status" value="1"/>
</dbReference>
<evidence type="ECO:0000256" key="2">
    <source>
        <dbReference type="ARBA" id="ARBA00012438"/>
    </source>
</evidence>
<keyword evidence="9" id="KW-1185">Reference proteome</keyword>
<keyword evidence="4" id="KW-0808">Transferase</keyword>